<feature type="compositionally biased region" description="Low complexity" evidence="1">
    <location>
        <begin position="285"/>
        <end position="296"/>
    </location>
</feature>
<gene>
    <name evidence="2" type="ORF">BcabD6B2_50980</name>
</gene>
<dbReference type="GO" id="GO:0016787">
    <property type="term" value="F:hydrolase activity"/>
    <property type="evidence" value="ECO:0007669"/>
    <property type="project" value="UniProtKB-KW"/>
</dbReference>
<evidence type="ECO:0000256" key="1">
    <source>
        <dbReference type="SAM" id="MobiDB-lite"/>
    </source>
</evidence>
<protein>
    <submittedName>
        <fullName evidence="2">Glycoside hydrolase family 30 protein</fullName>
    </submittedName>
</protein>
<sequence>MVVLQHRVVVVQVRHGVVRADEEGVVAARVAHVVGDGGHDAQRLVLDAQVVEQIRVLGQAHPLLRDHRAVYLVVVRHVPVHALQLAQEPHHGRFVHVAQRQVPTQEAAPNRHEASGRLLEVAEYVEVPVGGERVVVHRVYVAHVHRGHPLRRSGRHQRRAPYHAAGCRHLELQRHVLRAQPVLGAHKVGVHDLYLLLAHLVLPVAQAVQVLAGAQLAHAVFEQLAQFGEVAPALRAVELDSGLHVLQQIHALVDAVVQPLRDRHERRLLAVNVLRLRRLQVVGQPGQKQPPQLELGAARQPEAHCRQGDVGDCPEQPDGA</sequence>
<dbReference type="AlphaFoldDB" id="A0AAV4M0J2"/>
<dbReference type="GeneID" id="94197144"/>
<keyword evidence="3" id="KW-1185">Reference proteome</keyword>
<dbReference type="RefSeq" id="XP_067717732.1">
    <property type="nucleotide sequence ID" value="XM_067861631.1"/>
</dbReference>
<keyword evidence="2" id="KW-0378">Hydrolase</keyword>
<dbReference type="EMBL" id="BPLF01000005">
    <property type="protein sequence ID" value="GIX65663.1"/>
    <property type="molecule type" value="Genomic_DNA"/>
</dbReference>
<organism evidence="2 3">
    <name type="scientific">Babesia caballi</name>
    <dbReference type="NCBI Taxonomy" id="5871"/>
    <lineage>
        <taxon>Eukaryota</taxon>
        <taxon>Sar</taxon>
        <taxon>Alveolata</taxon>
        <taxon>Apicomplexa</taxon>
        <taxon>Aconoidasida</taxon>
        <taxon>Piroplasmida</taxon>
        <taxon>Babesiidae</taxon>
        <taxon>Babesia</taxon>
    </lineage>
</organism>
<name>A0AAV4M0J2_BABCB</name>
<reference evidence="2 3" key="1">
    <citation type="submission" date="2021-06" db="EMBL/GenBank/DDBJ databases">
        <title>Genome sequence of Babesia caballi.</title>
        <authorList>
            <person name="Yamagishi J."/>
            <person name="Kidaka T."/>
            <person name="Ochi A."/>
        </authorList>
    </citation>
    <scope>NUCLEOTIDE SEQUENCE [LARGE SCALE GENOMIC DNA]</scope>
    <source>
        <strain evidence="2">USDA-D6B2</strain>
    </source>
</reference>
<proteinExistence type="predicted"/>
<comment type="caution">
    <text evidence="2">The sequence shown here is derived from an EMBL/GenBank/DDBJ whole genome shotgun (WGS) entry which is preliminary data.</text>
</comment>
<dbReference type="Proteomes" id="UP001497744">
    <property type="component" value="Unassembled WGS sequence"/>
</dbReference>
<accession>A0AAV4M0J2</accession>
<evidence type="ECO:0000313" key="3">
    <source>
        <dbReference type="Proteomes" id="UP001497744"/>
    </source>
</evidence>
<evidence type="ECO:0000313" key="2">
    <source>
        <dbReference type="EMBL" id="GIX65663.1"/>
    </source>
</evidence>
<feature type="region of interest" description="Disordered" evidence="1">
    <location>
        <begin position="285"/>
        <end position="320"/>
    </location>
</feature>